<evidence type="ECO:0000256" key="2">
    <source>
        <dbReference type="ARBA" id="ARBA00022553"/>
    </source>
</evidence>
<name>A0AB36NUZ5_9FLAO</name>
<dbReference type="InterPro" id="IPR044894">
    <property type="entry name" value="TubC_N_sf"/>
</dbReference>
<dbReference type="Gene3D" id="3.40.50.1820">
    <property type="entry name" value="alpha/beta hydrolase"/>
    <property type="match status" value="1"/>
</dbReference>
<dbReference type="InterPro" id="IPR023213">
    <property type="entry name" value="CAT-like_dom_sf"/>
</dbReference>
<sequence length="2730" mass="315014">MEKLIEELEKNGVSIIVDEDKLKIIFDEDKEIPEHFLQELKEKKTEMIAFLKQEKNALEFPSDNNEYPCSPNQRSLYFNYKKDISSSSYNMTYINELKEIVDVNRFNNAINEVVKRHEALRTCFVERNNQLKQIIVPVQDSKLEVVLFNYEAYDEDEVVKTLRTEAQKRFNLEEGYPLRVVLVQTKSRSLVLLSLHHIVGDLLSLKIIAQEIYEIYLGNKMNLPAVNQHYKDYCLWLEKKLADNNEAEEMWTQKFLNFEAATTLQNDINLLTKNGTAKSLNYFFPEVYLKKFKKICKENNSSLYIGFSSLVSLLLNKITGSNDITFGGPVTARHFLNHQDQVGYYVNSIPLRIKIDSEISFNDFLKRNKTNLNECIDFSYYPLPYLMKKIGQENIKELYNIMVVYQNQEAFQTTEFITKIHNKLELSAKYDLIIEFSDIVGEKINIKMEYNESLYSANYIDTIYKALCNLIENVCKEPNTILQDIELISDTERHKLLVEFNDTNIDYPRDKTIVDLFEQQVEKTANNIAVVFEDIKLTYKELNEKSNQLGHYLRENYQISPDDLIGIKLERSEQIIITILGILKSGAAYVPIDPSYPKARIDYIEKDTNSKIIIDDKFLYDFEQLKNNCSQESLEKINTPNDLAYVIYTSGTTGQPKGVMVEHRNVIRLVKPCSFFPLNEEKVLLGTGSISFDATIIEFFGTLLNGSKLILTKQENLLKLEALRKVIQDHNVNSLWMSASWFNQVVENKIDVFETIKQLIVGGDIVSATHISKVFENYPAIKIVNGYGPTENTTFSTTFEIKNQKYFNIPIGSAISNSKAYILDEALSLCPIGVFGKIYVSGSGVARGYLNQSELTKQQFINSPFIKGERMYKTGDLGRWLPDGNIEFLGRKDEQIKMRGFRIELNEIDSVIANLYYIKSCKTLYEKNKLICYFILENIDKEDIETVIRNDVKQLLPDYMVPHFFIGIEAFPMTINGKLDRNKLLQQQKVTKEQPSQINVNNEDKILSIWAEVLDTDIKNIVPSKNFFENGGDSLSLLNLISKLNNIGIHITYDAFIEAPFLANIINNVIGDELTPVQLDENPFILSPIQEWYFEKNPSNANFLMYTTHTLEENYSAEMIQIALNAICQKHSSFRLRYTQNLFWHQYYDTEALTEQLYVFKDLGFEKDKNLENCIEEAEQIIDTLKGPLLYVTLFKHNEETAIFFTCPHLIIDAVSWNIFINDFVYYYNNPSLKPTYTKTYKEWLLNHLNNSNGNINKEEINYWIEQASDKNIYRKGFITQNRMENLNIPNIDVDKSSKNIENIILTALTYTIGKTLQFDDVYFEKEGHGREMVNKFDSSEIIGWFTSKYPVKYTANRESLVQTYHNVVNANENRRYNGVWFDKYKRLAPQPIRNALNKELSFSFNYLGVFSQSNLNNSPLARPLIPLSTHINSECLKEIRKNFYLLEVNCGVIASEIFINLNANEKLCLHDDEWNNFKELLSGTIKTLLEYSKNDPKDLSDDDGSISDFQKELIAHSLINEDKSENYITQWEFETKNFDRVKLINSCRNLLKKFEILRTAYFYDVQKGIFRSEVLNLEEAFIFNEYSAVTNLKETLKQLKNIAVVADKPLMKFSLINIDIETDIFVITAHHALLDGHSMFILLHELLNTYENKSVEKHYVPYKKYIQHIRSKDKKVALNYWKTTLSMFLKEKVTTNLNNNATFNEHSVAFKISKETQDTLRSNKLTLSSAFNFIFGNTYALLKNEEKLVWGNVVNYRTNEMENMDGIVGPCINSIPVCFDFKKPGTTLFDDIAILQKQVITSQQFSYISLQEIVTTVAQKKLFDILFTYQNYKKAELDSMNLQIEMLNENIISSHFPLTVVVHQVGEHEFAIRVKYNTAFYTEDFIQNFIKVYTDNMEKLECSQAKTALSVIKGEYKQKMPFKSLIEGFELWVKKSPDKIALSYVGEELTYRELDENANFICSQLMDYKGINCVVVCLAEVQNYVPAIIGILKTGLHFINIDASFSQKTIEKIILQLEPSVLITDNAAENLDPFFTCENRINLQQGIGKKSDAPTINIENQELVTINYTSGSTGVPKLVKIDNKSHLNRLNWLLQNFPATTDDQYVLKSSFSFAPALREVFEPLCQGSTLHIINNNMLKNVDEFCSFMKKNKITRIFLTPSYIKLLIANNKLVDLKEVRIIEVSGESYSYDLVETLNKVLPNTIILNRYGCTEAASVVYHTFSKELPISEKRIPSGKPIYNTEIIVCNEEDQIVPIGVIGTILIKSDCLSLGYVNAEANKNKFIEREGSVWLNTEDLGYIGEDGNLYYVSRGTRMVKIRGYRVELDELEVIAKNHPDIKNAYADVETNEYGNFIVFYYSSFSKKPIGSTELKEYFVGELPEYAIPHKYVFISVFPLTLNGKIDAQELKKMSIPIFTKDKNTPLDKSLEKSIENILKELLKIEEDIDPMDDFRSLGLDSILSLYFLHKLHNVLGIKSDPILLYKNNTIRLFANALNSIDNQAGYSIIKPESKHIVFVITPASDAAIDFQFINEILTYDYNLVIFDPVRLDKETTVNMETLAMHYAKEINDYLSTIIDVESVSIAGWSLGATIAYEVSALFKKENVVFDHLMLIDPGFYYQDYDDQVTRTSLTISLEKLDPEKIFTDRYIDAALKANQLIRNYNPKKLDRKIILVKPKIISSFERNYNHKLNQLDEIGNTTIELLEINGNHMTMMQNMEGILGLFNQIIHN</sequence>
<dbReference type="GO" id="GO:0005737">
    <property type="term" value="C:cytoplasm"/>
    <property type="evidence" value="ECO:0007669"/>
    <property type="project" value="TreeGrafter"/>
</dbReference>
<dbReference type="Gene3D" id="3.30.300.30">
    <property type="match status" value="2"/>
</dbReference>
<accession>A0AB36NUZ5</accession>
<dbReference type="GO" id="GO:0031177">
    <property type="term" value="F:phosphopantetheine binding"/>
    <property type="evidence" value="ECO:0007669"/>
    <property type="project" value="TreeGrafter"/>
</dbReference>
<dbReference type="Pfam" id="PF00975">
    <property type="entry name" value="Thioesterase"/>
    <property type="match status" value="1"/>
</dbReference>
<dbReference type="InterPro" id="IPR000873">
    <property type="entry name" value="AMP-dep_synth/lig_dom"/>
</dbReference>
<dbReference type="InterPro" id="IPR001242">
    <property type="entry name" value="Condensation_dom"/>
</dbReference>
<dbReference type="Gene3D" id="2.30.38.10">
    <property type="entry name" value="Luciferase, Domain 3"/>
    <property type="match status" value="1"/>
</dbReference>
<dbReference type="GO" id="GO:0003824">
    <property type="term" value="F:catalytic activity"/>
    <property type="evidence" value="ECO:0007669"/>
    <property type="project" value="InterPro"/>
</dbReference>
<evidence type="ECO:0000313" key="6">
    <source>
        <dbReference type="Proteomes" id="UP000184216"/>
    </source>
</evidence>
<dbReference type="InterPro" id="IPR036736">
    <property type="entry name" value="ACP-like_sf"/>
</dbReference>
<dbReference type="Pfam" id="PF00550">
    <property type="entry name" value="PP-binding"/>
    <property type="match status" value="2"/>
</dbReference>
<dbReference type="Gene3D" id="1.10.10.1830">
    <property type="entry name" value="Non-ribosomal peptide synthase, adenylation domain"/>
    <property type="match status" value="1"/>
</dbReference>
<proteinExistence type="predicted"/>
<dbReference type="PROSITE" id="PS00455">
    <property type="entry name" value="AMP_BINDING"/>
    <property type="match status" value="2"/>
</dbReference>
<dbReference type="Pfam" id="PF00501">
    <property type="entry name" value="AMP-binding"/>
    <property type="match status" value="2"/>
</dbReference>
<dbReference type="InterPro" id="IPR045851">
    <property type="entry name" value="AMP-bd_C_sf"/>
</dbReference>
<dbReference type="PANTHER" id="PTHR45527:SF1">
    <property type="entry name" value="FATTY ACID SYNTHASE"/>
    <property type="match status" value="1"/>
</dbReference>
<feature type="domain" description="Carrier" evidence="3">
    <location>
        <begin position="2423"/>
        <end position="2499"/>
    </location>
</feature>
<keyword evidence="1" id="KW-0596">Phosphopantetheine</keyword>
<dbReference type="InterPro" id="IPR009081">
    <property type="entry name" value="PP-bd_ACP"/>
</dbReference>
<dbReference type="GO" id="GO:0043041">
    <property type="term" value="P:amino acid activation for nonribosomal peptide biosynthetic process"/>
    <property type="evidence" value="ECO:0007669"/>
    <property type="project" value="TreeGrafter"/>
</dbReference>
<dbReference type="InterPro" id="IPR029058">
    <property type="entry name" value="AB_hydrolase_fold"/>
</dbReference>
<dbReference type="InterPro" id="IPR020845">
    <property type="entry name" value="AMP-binding_CS"/>
</dbReference>
<dbReference type="Proteomes" id="UP000198431">
    <property type="component" value="Unassembled WGS sequence"/>
</dbReference>
<evidence type="ECO:0000313" key="5">
    <source>
        <dbReference type="EMBL" id="SHN22377.1"/>
    </source>
</evidence>
<keyword evidence="2" id="KW-0597">Phosphoprotein</keyword>
<reference evidence="4 7" key="1">
    <citation type="submission" date="2016-11" db="EMBL/GenBank/DDBJ databases">
        <title>Whole genomes of Flavobacteriaceae.</title>
        <authorList>
            <person name="Stine C."/>
            <person name="Li C."/>
            <person name="Tadesse D."/>
        </authorList>
    </citation>
    <scope>NUCLEOTIDE SEQUENCE [LARGE SCALE GENOMIC DNA]</scope>
    <source>
        <strain evidence="4 7">ATCC 19366</strain>
    </source>
</reference>
<dbReference type="SUPFAM" id="SSF53474">
    <property type="entry name" value="alpha/beta-Hydrolases"/>
    <property type="match status" value="1"/>
</dbReference>
<dbReference type="Gene3D" id="3.30.559.10">
    <property type="entry name" value="Chloramphenicol acetyltransferase-like domain"/>
    <property type="match status" value="3"/>
</dbReference>
<dbReference type="RefSeq" id="WP_073398361.1">
    <property type="nucleotide sequence ID" value="NZ_FRBX01000011.1"/>
</dbReference>
<dbReference type="Proteomes" id="UP000184216">
    <property type="component" value="Unassembled WGS sequence"/>
</dbReference>
<comment type="caution">
    <text evidence="4">The sequence shown here is derived from an EMBL/GenBank/DDBJ whole genome shotgun (WGS) entry which is preliminary data.</text>
</comment>
<dbReference type="InterPro" id="IPR010071">
    <property type="entry name" value="AA_adenyl_dom"/>
</dbReference>
<dbReference type="SUPFAM" id="SSF52777">
    <property type="entry name" value="CoA-dependent acyltransferases"/>
    <property type="match status" value="6"/>
</dbReference>
<evidence type="ECO:0000313" key="7">
    <source>
        <dbReference type="Proteomes" id="UP000198431"/>
    </source>
</evidence>
<dbReference type="CDD" id="cd12117">
    <property type="entry name" value="A_NRPS_Srf_like"/>
    <property type="match status" value="1"/>
</dbReference>
<dbReference type="EMBL" id="FRBX01000011">
    <property type="protein sequence ID" value="SHN22377.1"/>
    <property type="molecule type" value="Genomic_DNA"/>
</dbReference>
<dbReference type="InterPro" id="IPR042099">
    <property type="entry name" value="ANL_N_sf"/>
</dbReference>
<dbReference type="Pfam" id="PF00668">
    <property type="entry name" value="Condensation"/>
    <property type="match status" value="3"/>
</dbReference>
<keyword evidence="6" id="KW-1185">Reference proteome</keyword>
<organism evidence="4 7">
    <name type="scientific">Flavobacterium pectinovorum</name>
    <dbReference type="NCBI Taxonomy" id="29533"/>
    <lineage>
        <taxon>Bacteria</taxon>
        <taxon>Pseudomonadati</taxon>
        <taxon>Bacteroidota</taxon>
        <taxon>Flavobacteriia</taxon>
        <taxon>Flavobacteriales</taxon>
        <taxon>Flavobacteriaceae</taxon>
        <taxon>Flavobacterium</taxon>
    </lineage>
</organism>
<dbReference type="Gene3D" id="3.40.50.12780">
    <property type="entry name" value="N-terminal domain of ligase-like"/>
    <property type="match status" value="1"/>
</dbReference>
<reference evidence="5 6" key="2">
    <citation type="submission" date="2016-11" db="EMBL/GenBank/DDBJ databases">
        <authorList>
            <person name="Varghese N."/>
            <person name="Submissions S."/>
        </authorList>
    </citation>
    <scope>NUCLEOTIDE SEQUENCE [LARGE SCALE GENOMIC DNA]</scope>
    <source>
        <strain evidence="5 6">DSM 6368</strain>
    </source>
</reference>
<dbReference type="FunFam" id="3.40.50.980:FF:000001">
    <property type="entry name" value="Non-ribosomal peptide synthetase"/>
    <property type="match status" value="1"/>
</dbReference>
<feature type="domain" description="Carrier" evidence="3">
    <location>
        <begin position="997"/>
        <end position="1073"/>
    </location>
</feature>
<dbReference type="InterPro" id="IPR001031">
    <property type="entry name" value="Thioesterase"/>
</dbReference>
<dbReference type="NCBIfam" id="TIGR01733">
    <property type="entry name" value="AA-adenyl-dom"/>
    <property type="match status" value="1"/>
</dbReference>
<dbReference type="SUPFAM" id="SSF56801">
    <property type="entry name" value="Acetyl-CoA synthetase-like"/>
    <property type="match status" value="2"/>
</dbReference>
<evidence type="ECO:0000313" key="4">
    <source>
        <dbReference type="EMBL" id="OXA98973.1"/>
    </source>
</evidence>
<dbReference type="PROSITE" id="PS50075">
    <property type="entry name" value="CARRIER"/>
    <property type="match status" value="2"/>
</dbReference>
<evidence type="ECO:0000259" key="3">
    <source>
        <dbReference type="PROSITE" id="PS50075"/>
    </source>
</evidence>
<dbReference type="Gene3D" id="1.10.1200.10">
    <property type="entry name" value="ACP-like"/>
    <property type="match status" value="2"/>
</dbReference>
<dbReference type="NCBIfam" id="NF003417">
    <property type="entry name" value="PRK04813.1"/>
    <property type="match status" value="2"/>
</dbReference>
<gene>
    <name evidence="4" type="ORF">B0A72_22955</name>
    <name evidence="5" type="ORF">SAMN05444387_4787</name>
</gene>
<dbReference type="Gene3D" id="3.40.50.980">
    <property type="match status" value="2"/>
</dbReference>
<dbReference type="SUPFAM" id="SSF47336">
    <property type="entry name" value="ACP-like"/>
    <property type="match status" value="2"/>
</dbReference>
<dbReference type="FunFam" id="2.30.38.10:FF:000001">
    <property type="entry name" value="Non-ribosomal peptide synthetase PvdI"/>
    <property type="match status" value="1"/>
</dbReference>
<dbReference type="PANTHER" id="PTHR45527">
    <property type="entry name" value="NONRIBOSOMAL PEPTIDE SYNTHETASE"/>
    <property type="match status" value="1"/>
</dbReference>
<dbReference type="EMBL" id="MUHB01000034">
    <property type="protein sequence ID" value="OXA98973.1"/>
    <property type="molecule type" value="Genomic_DNA"/>
</dbReference>
<dbReference type="Gene3D" id="3.30.559.30">
    <property type="entry name" value="Nonribosomal peptide synthetase, condensation domain"/>
    <property type="match status" value="3"/>
</dbReference>
<dbReference type="GO" id="GO:0044550">
    <property type="term" value="P:secondary metabolite biosynthetic process"/>
    <property type="evidence" value="ECO:0007669"/>
    <property type="project" value="TreeGrafter"/>
</dbReference>
<protein>
    <submittedName>
        <fullName evidence="5">Amino acid adenylation domain-containing protein</fullName>
    </submittedName>
</protein>
<evidence type="ECO:0000256" key="1">
    <source>
        <dbReference type="ARBA" id="ARBA00022450"/>
    </source>
</evidence>